<evidence type="ECO:0000313" key="3">
    <source>
        <dbReference type="Proteomes" id="UP001196873"/>
    </source>
</evidence>
<comment type="caution">
    <text evidence="2">The sequence shown here is derived from an EMBL/GenBank/DDBJ whole genome shotgun (WGS) entry which is preliminary data.</text>
</comment>
<dbReference type="RefSeq" id="WP_219427868.1">
    <property type="nucleotide sequence ID" value="NZ_JAHXRD010000011.1"/>
</dbReference>
<organism evidence="2 3">
    <name type="scientific">Segatella salivae</name>
    <dbReference type="NCBI Taxonomy" id="228604"/>
    <lineage>
        <taxon>Bacteria</taxon>
        <taxon>Pseudomonadati</taxon>
        <taxon>Bacteroidota</taxon>
        <taxon>Bacteroidia</taxon>
        <taxon>Bacteroidales</taxon>
        <taxon>Prevotellaceae</taxon>
        <taxon>Segatella</taxon>
    </lineage>
</organism>
<evidence type="ECO:0000256" key="1">
    <source>
        <dbReference type="PROSITE-ProRule" id="PRU00339"/>
    </source>
</evidence>
<name>A0AAW4NPN1_9BACT</name>
<evidence type="ECO:0000313" key="2">
    <source>
        <dbReference type="EMBL" id="MBW4865957.1"/>
    </source>
</evidence>
<dbReference type="EMBL" id="JAHXRF010000011">
    <property type="protein sequence ID" value="MBW4865957.1"/>
    <property type="molecule type" value="Genomic_DNA"/>
</dbReference>
<accession>A0AAW4NPN1</accession>
<keyword evidence="1" id="KW-0802">TPR repeat</keyword>
<proteinExistence type="predicted"/>
<dbReference type="SMART" id="SM00028">
    <property type="entry name" value="TPR"/>
    <property type="match status" value="7"/>
</dbReference>
<dbReference type="Proteomes" id="UP001196873">
    <property type="component" value="Unassembled WGS sequence"/>
</dbReference>
<dbReference type="PANTHER" id="PTHR12558">
    <property type="entry name" value="CELL DIVISION CYCLE 16,23,27"/>
    <property type="match status" value="1"/>
</dbReference>
<gene>
    <name evidence="2" type="ORF">KZY68_08045</name>
</gene>
<reference evidence="2" key="1">
    <citation type="submission" date="2021-07" db="EMBL/GenBank/DDBJ databases">
        <title>Genomic diversity and antimicrobial resistance of Prevotella spp. isolated from chronic lung disease airways.</title>
        <authorList>
            <person name="Webb K.A."/>
            <person name="Olagoke O.S."/>
            <person name="Baird T."/>
            <person name="Neill J."/>
            <person name="Pham A."/>
            <person name="Wells T.J."/>
            <person name="Ramsay K.A."/>
            <person name="Bell S.C."/>
            <person name="Sarovich D.S."/>
            <person name="Price E.P."/>
        </authorList>
    </citation>
    <scope>NUCLEOTIDE SEQUENCE</scope>
    <source>
        <strain evidence="2">SCHI0047.S.3</strain>
    </source>
</reference>
<dbReference type="PANTHER" id="PTHR12558:SF13">
    <property type="entry name" value="CELL DIVISION CYCLE PROTEIN 27 HOMOLOG"/>
    <property type="match status" value="1"/>
</dbReference>
<dbReference type="InterPro" id="IPR019734">
    <property type="entry name" value="TPR_rpt"/>
</dbReference>
<dbReference type="Pfam" id="PF00515">
    <property type="entry name" value="TPR_1"/>
    <property type="match status" value="1"/>
</dbReference>
<sequence>MNHQEHFDKEAFQNVLKQYEQARRSGEEIYLDADVLTDIADYYDHHHQTKKAIETIDYAIRLFPGSVFPLVFRARMAMMIEDDLEAAKRYLSNVDDKNCLEFYYTSAEVLITEGASKDANQYLYSHISDVEDDELDSYYIEVAILFADYEEFEIAEEWLNRCENPDDPDYWDTMGRIEMGLGHLEESEQIFTDLIDKDPFSEQYWNRLSASQLLQNKFSDCIMSCEYALAINPNSSEALFNRGNALYGLGQNEEALKCFKQVSELAPEEPNGHLMEGMVLTDMKAYSKALPHFYKAESLCKKNDYLLLQIYEQLAYLLSKQNKLDEALVYVDRCEQIPPDDPFELSLLRGHLYLEHKETAEAAKVFHAALTKGNNTPEFYLKIAVSFLDNGYTDSAYEILNYIAHSTTYTQVPIYPYLAVCCLELGYKEEYEEAVKKATYYSPVESKIVLSPYFPDKMEPEDYYKYLKNNNNKLS</sequence>
<dbReference type="Pfam" id="PF13181">
    <property type="entry name" value="TPR_8"/>
    <property type="match status" value="1"/>
</dbReference>
<protein>
    <submittedName>
        <fullName evidence="2">Tetratricopeptide repeat protein</fullName>
    </submittedName>
</protein>
<dbReference type="AlphaFoldDB" id="A0AAW4NPN1"/>
<dbReference type="PROSITE" id="PS50005">
    <property type="entry name" value="TPR"/>
    <property type="match status" value="1"/>
</dbReference>
<feature type="repeat" description="TPR" evidence="1">
    <location>
        <begin position="236"/>
        <end position="269"/>
    </location>
</feature>